<evidence type="ECO:0000256" key="1">
    <source>
        <dbReference type="ARBA" id="ARBA00023595"/>
    </source>
</evidence>
<dbReference type="GO" id="GO:0031966">
    <property type="term" value="C:mitochondrial membrane"/>
    <property type="evidence" value="ECO:0007669"/>
    <property type="project" value="UniProtKB-SubCell"/>
</dbReference>
<dbReference type="Proteomes" id="UP000077202">
    <property type="component" value="Unassembled WGS sequence"/>
</dbReference>
<gene>
    <name evidence="3" type="ORF">AXG93_48s1260</name>
</gene>
<comment type="caution">
    <text evidence="3">The sequence shown here is derived from an EMBL/GenBank/DDBJ whole genome shotgun (WGS) entry which is preliminary data.</text>
</comment>
<dbReference type="EMBL" id="LVLJ01002476">
    <property type="protein sequence ID" value="OAE24778.1"/>
    <property type="molecule type" value="Genomic_DNA"/>
</dbReference>
<protein>
    <submittedName>
        <fullName evidence="3">Uncharacterized protein</fullName>
    </submittedName>
</protein>
<dbReference type="AlphaFoldDB" id="A0A176VVE0"/>
<dbReference type="PANTHER" id="PTHR13061">
    <property type="entry name" value="DYNACTIN SUBUNIT P25"/>
    <property type="match status" value="1"/>
</dbReference>
<proteinExistence type="inferred from homology"/>
<organism evidence="3 4">
    <name type="scientific">Marchantia polymorpha subsp. ruderalis</name>
    <dbReference type="NCBI Taxonomy" id="1480154"/>
    <lineage>
        <taxon>Eukaryota</taxon>
        <taxon>Viridiplantae</taxon>
        <taxon>Streptophyta</taxon>
        <taxon>Embryophyta</taxon>
        <taxon>Marchantiophyta</taxon>
        <taxon>Marchantiopsida</taxon>
        <taxon>Marchantiidae</taxon>
        <taxon>Marchantiales</taxon>
        <taxon>Marchantiaceae</taxon>
        <taxon>Marchantia</taxon>
    </lineage>
</organism>
<evidence type="ECO:0000256" key="2">
    <source>
        <dbReference type="ARBA" id="ARBA00034694"/>
    </source>
</evidence>
<dbReference type="CDD" id="cd04645">
    <property type="entry name" value="LbH_gamma_CA_like"/>
    <property type="match status" value="1"/>
</dbReference>
<accession>A0A176VVE0</accession>
<dbReference type="InterPro" id="IPR011004">
    <property type="entry name" value="Trimer_LpxA-like_sf"/>
</dbReference>
<comment type="similarity">
    <text evidence="1">Belongs to the gamma-class carbonic anhydrase family.</text>
</comment>
<sequence>MAGAVRCQARGAGLMRGLARIASSSLPIAAPTAVIGGRILQRSDFVTDSGFIATRQQCREMSTHVSWDYRGQRQMVPLGGRVPSMAVDAFVAPNVVLAGSVEVQDKACVFYGSVLRGDLNKIVVGFCSNIGDKCVLHAAASSPTGLSAETQIGKYVTIGNFSTLRSCTIEDEVVIGQRCVIMEGSLVETHAILEAGSVVPPGRRIPSGEVWAGNPARFVREVSYDEIAAIPRLAEGIREIAESHMGEFLPFTHEYQLKENLCGMKGEVVIAQLLLASLKLIDPLW</sequence>
<dbReference type="Gene3D" id="2.160.10.10">
    <property type="entry name" value="Hexapeptide repeat proteins"/>
    <property type="match status" value="1"/>
</dbReference>
<comment type="subcellular location">
    <subcellularLocation>
        <location evidence="2">Mitochondrion membrane</location>
        <topology evidence="2">Peripheral membrane protein</topology>
        <orientation evidence="2">Matrix side</orientation>
    </subcellularLocation>
</comment>
<dbReference type="InterPro" id="IPR047324">
    <property type="entry name" value="LbH_gamma_CA-like"/>
</dbReference>
<keyword evidence="4" id="KW-1185">Reference proteome</keyword>
<name>A0A176VVE0_MARPO</name>
<dbReference type="SUPFAM" id="SSF51161">
    <property type="entry name" value="Trimeric LpxA-like enzymes"/>
    <property type="match status" value="1"/>
</dbReference>
<evidence type="ECO:0000313" key="3">
    <source>
        <dbReference type="EMBL" id="OAE24778.1"/>
    </source>
</evidence>
<dbReference type="PANTHER" id="PTHR13061:SF29">
    <property type="entry name" value="GAMMA CARBONIC ANHYDRASE-LIKE 1, MITOCHONDRIAL-RELATED"/>
    <property type="match status" value="1"/>
</dbReference>
<reference evidence="3" key="1">
    <citation type="submission" date="2016-03" db="EMBL/GenBank/DDBJ databases">
        <title>Mechanisms controlling the formation of the plant cell surface in tip-growing cells are functionally conserved among land plants.</title>
        <authorList>
            <person name="Honkanen S."/>
            <person name="Jones V.A."/>
            <person name="Morieri G."/>
            <person name="Champion C."/>
            <person name="Hetherington A.J."/>
            <person name="Kelly S."/>
            <person name="Saint-Marcoux D."/>
            <person name="Proust H."/>
            <person name="Prescott H."/>
            <person name="Dolan L."/>
        </authorList>
    </citation>
    <scope>NUCLEOTIDE SEQUENCE [LARGE SCALE GENOMIC DNA]</scope>
    <source>
        <tissue evidence="3">Whole gametophyte</tissue>
    </source>
</reference>
<dbReference type="InterPro" id="IPR050484">
    <property type="entry name" value="Transf_Hexapept/Carb_Anhydrase"/>
</dbReference>
<evidence type="ECO:0000313" key="4">
    <source>
        <dbReference type="Proteomes" id="UP000077202"/>
    </source>
</evidence>